<comment type="caution">
    <text evidence="2">The sequence shown here is derived from an EMBL/GenBank/DDBJ whole genome shotgun (WGS) entry which is preliminary data.</text>
</comment>
<dbReference type="AlphaFoldDB" id="A0A9D9I2Z2"/>
<proteinExistence type="predicted"/>
<dbReference type="Pfam" id="PF16149">
    <property type="entry name" value="DUF4857"/>
    <property type="match status" value="1"/>
</dbReference>
<dbReference type="EMBL" id="JADIME010000016">
    <property type="protein sequence ID" value="MBO8464652.1"/>
    <property type="molecule type" value="Genomic_DNA"/>
</dbReference>
<evidence type="ECO:0000256" key="1">
    <source>
        <dbReference type="SAM" id="Phobius"/>
    </source>
</evidence>
<dbReference type="Proteomes" id="UP000823597">
    <property type="component" value="Unassembled WGS sequence"/>
</dbReference>
<gene>
    <name evidence="2" type="ORF">IAB93_01490</name>
</gene>
<organism evidence="2 3">
    <name type="scientific">Candidatus Merdivivens pullistercoris</name>
    <dbReference type="NCBI Taxonomy" id="2840873"/>
    <lineage>
        <taxon>Bacteria</taxon>
        <taxon>Pseudomonadati</taxon>
        <taxon>Bacteroidota</taxon>
        <taxon>Bacteroidia</taxon>
        <taxon>Bacteroidales</taxon>
        <taxon>Muribaculaceae</taxon>
        <taxon>Muribaculaceae incertae sedis</taxon>
        <taxon>Candidatus Merdivivens</taxon>
    </lineage>
</organism>
<reference evidence="2" key="2">
    <citation type="journal article" date="2021" name="PeerJ">
        <title>Extensive microbial diversity within the chicken gut microbiome revealed by metagenomics and culture.</title>
        <authorList>
            <person name="Gilroy R."/>
            <person name="Ravi A."/>
            <person name="Getino M."/>
            <person name="Pursley I."/>
            <person name="Horton D.L."/>
            <person name="Alikhan N.F."/>
            <person name="Baker D."/>
            <person name="Gharbi K."/>
            <person name="Hall N."/>
            <person name="Watson M."/>
            <person name="Adriaenssens E.M."/>
            <person name="Foster-Nyarko E."/>
            <person name="Jarju S."/>
            <person name="Secka A."/>
            <person name="Antonio M."/>
            <person name="Oren A."/>
            <person name="Chaudhuri R.R."/>
            <person name="La Ragione R."/>
            <person name="Hildebrand F."/>
            <person name="Pallen M.J."/>
        </authorList>
    </citation>
    <scope>NUCLEOTIDE SEQUENCE</scope>
    <source>
        <strain evidence="2">10037</strain>
    </source>
</reference>
<name>A0A9D9I2Z2_9BACT</name>
<accession>A0A9D9I2Z2</accession>
<evidence type="ECO:0000313" key="2">
    <source>
        <dbReference type="EMBL" id="MBO8464652.1"/>
    </source>
</evidence>
<protein>
    <submittedName>
        <fullName evidence="2">DUF4857 domain-containing protein</fullName>
    </submittedName>
</protein>
<dbReference type="InterPro" id="IPR032333">
    <property type="entry name" value="DUF4857"/>
</dbReference>
<keyword evidence="1" id="KW-0472">Membrane</keyword>
<reference evidence="2" key="1">
    <citation type="submission" date="2020-10" db="EMBL/GenBank/DDBJ databases">
        <authorList>
            <person name="Gilroy R."/>
        </authorList>
    </citation>
    <scope>NUCLEOTIDE SEQUENCE</scope>
    <source>
        <strain evidence="2">10037</strain>
    </source>
</reference>
<keyword evidence="1" id="KW-1133">Transmembrane helix</keyword>
<feature type="transmembrane region" description="Helical" evidence="1">
    <location>
        <begin position="7"/>
        <end position="28"/>
    </location>
</feature>
<evidence type="ECO:0000313" key="3">
    <source>
        <dbReference type="Proteomes" id="UP000823597"/>
    </source>
</evidence>
<keyword evidence="1" id="KW-0812">Transmembrane</keyword>
<sequence>MKIFAKIFLIISIAVLAAWQIPWLIGYFDTKTDRTPFTLYSCVTGDFAILKHDGDDFTYTDRKGNIYTERQFDSILPLFYARQLFSEGRFPDTLDSKPIVFKEALEKSFFFTSRPSDINRSVPGIYFLLESESGRVDLEMPSDAFRINGRGIEFIDMETNSTDTAKSRIFTQAMSECGFVFPAKCVSGNPTPKKEYDEGYILADSEGSLFHLKMTKGKPYIRKIRLPDAVIAEHAFITEFGDRSMIALFTDSENRFYAVRMPGYKTMEIGMAGKGFDPCRESILVVGNMLDWTIRINSDDSVRYCAVSAESLTFLAGMEYPVRKSRLHGIRFTSQQDRFVKPRLY</sequence>